<evidence type="ECO:0000313" key="1">
    <source>
        <dbReference type="EMBL" id="TWU26138.1"/>
    </source>
</evidence>
<name>A0A5C6CP22_9BACT</name>
<sequence>MTHDWEFDDPPEAACFTTTFVLQGSPILRVFHDYDGDWQFHGHADQPADDSTVQVVALGQVVQLDASVGILHDLPCGWAAERDSPDCEWRRFKDTPFPSFPENGYYLEDAVWLSEYRNDVNPPSKDEIEQLDVGDFVKLVFRFADEMDDREDGQCERMWVEITGFDDDGYFVGTIENDPQHDATKYGESLSFHPLHVAEIYVDE</sequence>
<dbReference type="AlphaFoldDB" id="A0A5C6CP22"/>
<dbReference type="EMBL" id="SJPV01000039">
    <property type="protein sequence ID" value="TWU26138.1"/>
    <property type="molecule type" value="Genomic_DNA"/>
</dbReference>
<evidence type="ECO:0000313" key="2">
    <source>
        <dbReference type="Proteomes" id="UP000319143"/>
    </source>
</evidence>
<organism evidence="1 2">
    <name type="scientific">Novipirellula artificiosorum</name>
    <dbReference type="NCBI Taxonomy" id="2528016"/>
    <lineage>
        <taxon>Bacteria</taxon>
        <taxon>Pseudomonadati</taxon>
        <taxon>Planctomycetota</taxon>
        <taxon>Planctomycetia</taxon>
        <taxon>Pirellulales</taxon>
        <taxon>Pirellulaceae</taxon>
        <taxon>Novipirellula</taxon>
    </lineage>
</organism>
<gene>
    <name evidence="1" type="ORF">Poly41_70630</name>
</gene>
<protein>
    <recommendedName>
        <fullName evidence="3">DUF2314 domain-containing protein</fullName>
    </recommendedName>
</protein>
<comment type="caution">
    <text evidence="1">The sequence shown here is derived from an EMBL/GenBank/DDBJ whole genome shotgun (WGS) entry which is preliminary data.</text>
</comment>
<evidence type="ECO:0008006" key="3">
    <source>
        <dbReference type="Google" id="ProtNLM"/>
    </source>
</evidence>
<proteinExistence type="predicted"/>
<keyword evidence="2" id="KW-1185">Reference proteome</keyword>
<reference evidence="1 2" key="1">
    <citation type="submission" date="2019-02" db="EMBL/GenBank/DDBJ databases">
        <title>Deep-cultivation of Planctomycetes and their phenomic and genomic characterization uncovers novel biology.</title>
        <authorList>
            <person name="Wiegand S."/>
            <person name="Jogler M."/>
            <person name="Boedeker C."/>
            <person name="Pinto D."/>
            <person name="Vollmers J."/>
            <person name="Rivas-Marin E."/>
            <person name="Kohn T."/>
            <person name="Peeters S.H."/>
            <person name="Heuer A."/>
            <person name="Rast P."/>
            <person name="Oberbeckmann S."/>
            <person name="Bunk B."/>
            <person name="Jeske O."/>
            <person name="Meyerdierks A."/>
            <person name="Storesund J.E."/>
            <person name="Kallscheuer N."/>
            <person name="Luecker S."/>
            <person name="Lage O.M."/>
            <person name="Pohl T."/>
            <person name="Merkel B.J."/>
            <person name="Hornburger P."/>
            <person name="Mueller R.-W."/>
            <person name="Bruemmer F."/>
            <person name="Labrenz M."/>
            <person name="Spormann A.M."/>
            <person name="Op Den Camp H."/>
            <person name="Overmann J."/>
            <person name="Amann R."/>
            <person name="Jetten M.S.M."/>
            <person name="Mascher T."/>
            <person name="Medema M.H."/>
            <person name="Devos D.P."/>
            <person name="Kaster A.-K."/>
            <person name="Ovreas L."/>
            <person name="Rohde M."/>
            <person name="Galperin M.Y."/>
            <person name="Jogler C."/>
        </authorList>
    </citation>
    <scope>NUCLEOTIDE SEQUENCE [LARGE SCALE GENOMIC DNA]</scope>
    <source>
        <strain evidence="1 2">Poly41</strain>
    </source>
</reference>
<accession>A0A5C6CP22</accession>
<dbReference type="Proteomes" id="UP000319143">
    <property type="component" value="Unassembled WGS sequence"/>
</dbReference>
<dbReference type="RefSeq" id="WP_197231985.1">
    <property type="nucleotide sequence ID" value="NZ_SJPV01000039.1"/>
</dbReference>